<dbReference type="InterPro" id="IPR016181">
    <property type="entry name" value="Acyl_CoA_acyltransferase"/>
</dbReference>
<evidence type="ECO:0000256" key="2">
    <source>
        <dbReference type="ARBA" id="ARBA00023315"/>
    </source>
</evidence>
<comment type="caution">
    <text evidence="3">The sequence shown here is derived from an EMBL/GenBank/DDBJ whole genome shotgun (WGS) entry which is preliminary data.</text>
</comment>
<gene>
    <name evidence="3" type="ORF">FH608_031050</name>
</gene>
<dbReference type="GO" id="GO:0016747">
    <property type="term" value="F:acyltransferase activity, transferring groups other than amino-acyl groups"/>
    <property type="evidence" value="ECO:0007669"/>
    <property type="project" value="InterPro"/>
</dbReference>
<sequence length="330" mass="36103">MEFFLPRQARGTDLAVWCALCSQGQSEVSGDPPRAAALAEQLRAEEDHPVVRRWAARDSDDGRIVGTAQLRPQPHDQRIGFLRLFVAPSARRRGVGTTLLAQITKYAHSAGMERIQSTVPAGSPGEAFVRTWPGVRELLRLELQEQRLDEHVLSHCHELAICPDPTEYSLAHWHGAAPEPLAPSFGQVMSHVPDAPGAALQMASRAWDAAAVRTWEARMTASGAHLMVCAAVHRATDQVVAATVATVAASDAPAAQQHDTVVLPRHRRRGLARWIKAEQTLRLHQRFPSLRTVSSTVNRQNAPMTAVNRAVGYRGSGERLLVELPMPAET</sequence>
<dbReference type="SUPFAM" id="SSF55729">
    <property type="entry name" value="Acyl-CoA N-acyltransferases (Nat)"/>
    <property type="match status" value="2"/>
</dbReference>
<dbReference type="Pfam" id="PF00583">
    <property type="entry name" value="Acetyltransf_1"/>
    <property type="match status" value="1"/>
</dbReference>
<name>A0A5C4VI74_9ACTN</name>
<dbReference type="EMBL" id="VDLX02000013">
    <property type="protein sequence ID" value="KAB8191067.1"/>
    <property type="molecule type" value="Genomic_DNA"/>
</dbReference>
<keyword evidence="2" id="KW-0012">Acyltransferase</keyword>
<accession>A0A5C4VI74</accession>
<proteinExistence type="predicted"/>
<dbReference type="PANTHER" id="PTHR43877">
    <property type="entry name" value="AMINOALKYLPHOSPHONATE N-ACETYLTRANSFERASE-RELATED-RELATED"/>
    <property type="match status" value="1"/>
</dbReference>
<evidence type="ECO:0000313" key="3">
    <source>
        <dbReference type="EMBL" id="KAB8191067.1"/>
    </source>
</evidence>
<dbReference type="PANTHER" id="PTHR43877:SF2">
    <property type="entry name" value="AMINOALKYLPHOSPHONATE N-ACETYLTRANSFERASE-RELATED"/>
    <property type="match status" value="1"/>
</dbReference>
<dbReference type="PROSITE" id="PS51186">
    <property type="entry name" value="GNAT"/>
    <property type="match status" value="1"/>
</dbReference>
<reference evidence="3 4" key="1">
    <citation type="submission" date="2019-10" db="EMBL/GenBank/DDBJ databases">
        <title>Nonomuraea sp. nov., isolated from Phyllanthus amarus.</title>
        <authorList>
            <person name="Klykleung N."/>
            <person name="Tanasupawat S."/>
        </authorList>
    </citation>
    <scope>NUCLEOTIDE SEQUENCE [LARGE SCALE GENOMIC DNA]</scope>
    <source>
        <strain evidence="3 4">PA1-10</strain>
    </source>
</reference>
<dbReference type="InterPro" id="IPR050832">
    <property type="entry name" value="Bact_Acetyltransf"/>
</dbReference>
<dbReference type="Gene3D" id="3.40.630.30">
    <property type="match status" value="1"/>
</dbReference>
<organism evidence="3 4">
    <name type="scientific">Nonomuraea phyllanthi</name>
    <dbReference type="NCBI Taxonomy" id="2219224"/>
    <lineage>
        <taxon>Bacteria</taxon>
        <taxon>Bacillati</taxon>
        <taxon>Actinomycetota</taxon>
        <taxon>Actinomycetes</taxon>
        <taxon>Streptosporangiales</taxon>
        <taxon>Streptosporangiaceae</taxon>
        <taxon>Nonomuraea</taxon>
    </lineage>
</organism>
<dbReference type="InterPro" id="IPR000182">
    <property type="entry name" value="GNAT_dom"/>
</dbReference>
<dbReference type="CDD" id="cd04301">
    <property type="entry name" value="NAT_SF"/>
    <property type="match status" value="1"/>
</dbReference>
<evidence type="ECO:0000313" key="4">
    <source>
        <dbReference type="Proteomes" id="UP000312512"/>
    </source>
</evidence>
<protein>
    <submittedName>
        <fullName evidence="3">GNAT family N-acetyltransferase</fullName>
    </submittedName>
</protein>
<dbReference type="RefSeq" id="WP_139635877.1">
    <property type="nucleotide sequence ID" value="NZ_VDLX02000013.1"/>
</dbReference>
<dbReference type="AlphaFoldDB" id="A0A5C4VI74"/>
<keyword evidence="1 3" id="KW-0808">Transferase</keyword>
<evidence type="ECO:0000256" key="1">
    <source>
        <dbReference type="ARBA" id="ARBA00022679"/>
    </source>
</evidence>
<keyword evidence="4" id="KW-1185">Reference proteome</keyword>
<dbReference type="Proteomes" id="UP000312512">
    <property type="component" value="Unassembled WGS sequence"/>
</dbReference>
<dbReference type="OrthoDB" id="4119890at2"/>